<protein>
    <recommendedName>
        <fullName evidence="1">Polysaccharide pyruvyl transferase domain-containing protein</fullName>
    </recommendedName>
</protein>
<proteinExistence type="predicted"/>
<dbReference type="RefSeq" id="WP_009153201.1">
    <property type="nucleotide sequence ID" value="NZ_CM001439.1"/>
</dbReference>
<name>H5X2F0_9PSEU</name>
<accession>H5X2F0</accession>
<dbReference type="eggNOG" id="COG2327">
    <property type="taxonomic scope" value="Bacteria"/>
</dbReference>
<evidence type="ECO:0000313" key="3">
    <source>
        <dbReference type="Proteomes" id="UP000004926"/>
    </source>
</evidence>
<dbReference type="HOGENOM" id="CLU_921059_0_0_11"/>
<evidence type="ECO:0000259" key="1">
    <source>
        <dbReference type="Pfam" id="PF04230"/>
    </source>
</evidence>
<dbReference type="Pfam" id="PF04230">
    <property type="entry name" value="PS_pyruv_trans"/>
    <property type="match status" value="1"/>
</dbReference>
<dbReference type="OrthoDB" id="1491277at2"/>
<dbReference type="EMBL" id="CM001439">
    <property type="protein sequence ID" value="EHR49815.1"/>
    <property type="molecule type" value="Genomic_DNA"/>
</dbReference>
<evidence type="ECO:0000313" key="2">
    <source>
        <dbReference type="EMBL" id="EHR49815.1"/>
    </source>
</evidence>
<reference evidence="2 3" key="1">
    <citation type="journal article" date="2012" name="Stand. Genomic Sci.">
        <title>Genome sequence of the ocean sediment bacterium Saccharomonospora marina type strain (XMU15(T)).</title>
        <authorList>
            <person name="Klenk H.P."/>
            <person name="Lu M."/>
            <person name="Lucas S."/>
            <person name="Lapidus A."/>
            <person name="Copeland A."/>
            <person name="Pitluck S."/>
            <person name="Goodwin L.A."/>
            <person name="Han C."/>
            <person name="Tapia R."/>
            <person name="Brambilla E.M."/>
            <person name="Potter G."/>
            <person name="Land M."/>
            <person name="Ivanova N."/>
            <person name="Rohde M."/>
            <person name="Goker M."/>
            <person name="Detter J.C."/>
            <person name="Li W.J."/>
            <person name="Kyrpides N.C."/>
            <person name="Woyke T."/>
        </authorList>
    </citation>
    <scope>NUCLEOTIDE SEQUENCE [LARGE SCALE GENOMIC DNA]</scope>
    <source>
        <strain evidence="2 3">XMU15</strain>
    </source>
</reference>
<feature type="domain" description="Polysaccharide pyruvyl transferase" evidence="1">
    <location>
        <begin position="185"/>
        <end position="223"/>
    </location>
</feature>
<dbReference type="AlphaFoldDB" id="H5X2F0"/>
<gene>
    <name evidence="2" type="ORF">SacmaDRAFT_1539</name>
</gene>
<dbReference type="Proteomes" id="UP000004926">
    <property type="component" value="Chromosome"/>
</dbReference>
<dbReference type="InterPro" id="IPR007345">
    <property type="entry name" value="Polysacch_pyruvyl_Trfase"/>
</dbReference>
<keyword evidence="3" id="KW-1185">Reference proteome</keyword>
<dbReference type="STRING" id="882083.SacmaDRAFT_1539"/>
<sequence length="290" mass="30906">MRALVTGWPSFLHGEATAGDVLSMRRVADSLRAAGVPTDLVWSPGYRPGVLHFDDADPAHYTHLVFACGPVHGEQVEWLHDRYARCRRIAVGVSVIDPTAAAVTGFHRVLARDGDGGGGVPDLSVSARSSRVPVAGIALAPGQREYGERRRHEQVHKALLSWVEGLDCARIPLSTRLATSDWRHCATPDALLSLVQRLDVVVTTRMHGLVLALSVGVPALAVDPVTGGGKVSAQGHALDWPAVVAAEDAGAEAFQPWWRWCLSAAARQEAARGRADGAELVSGLLREVLG</sequence>
<organism evidence="2 3">
    <name type="scientific">Saccharomonospora marina XMU15</name>
    <dbReference type="NCBI Taxonomy" id="882083"/>
    <lineage>
        <taxon>Bacteria</taxon>
        <taxon>Bacillati</taxon>
        <taxon>Actinomycetota</taxon>
        <taxon>Actinomycetes</taxon>
        <taxon>Pseudonocardiales</taxon>
        <taxon>Pseudonocardiaceae</taxon>
        <taxon>Saccharomonospora</taxon>
    </lineage>
</organism>